<dbReference type="PANTHER" id="PTHR11078">
    <property type="entry name" value="N UTILIZATION SUBSTANCE PROTEIN B-RELATED"/>
    <property type="match status" value="1"/>
</dbReference>
<evidence type="ECO:0000313" key="1">
    <source>
        <dbReference type="EnsemblPlants" id="AUR62016367-RA:cds"/>
    </source>
</evidence>
<sequence length="162" mass="17610">ISSSAGSNICHPKNLKPWLRREVKSQHLVSGAGAGAGPVTLKEIDASSSSLASGKNDDTYTLPRMDKNGRFCSPRAARELALLIVYASCLDGHNPVRVFEKRMNAPRESGYVFNKSSLLQYDHTRFGGPPVITSSVEEADKHLSELEAESAIVHPLATWHVV</sequence>
<name>A0A803LN38_CHEQI</name>
<evidence type="ECO:0000313" key="2">
    <source>
        <dbReference type="Proteomes" id="UP000596660"/>
    </source>
</evidence>
<dbReference type="InterPro" id="IPR011605">
    <property type="entry name" value="NusB_fam"/>
</dbReference>
<organism evidence="1 2">
    <name type="scientific">Chenopodium quinoa</name>
    <name type="common">Quinoa</name>
    <dbReference type="NCBI Taxonomy" id="63459"/>
    <lineage>
        <taxon>Eukaryota</taxon>
        <taxon>Viridiplantae</taxon>
        <taxon>Streptophyta</taxon>
        <taxon>Embryophyta</taxon>
        <taxon>Tracheophyta</taxon>
        <taxon>Spermatophyta</taxon>
        <taxon>Magnoliopsida</taxon>
        <taxon>eudicotyledons</taxon>
        <taxon>Gunneridae</taxon>
        <taxon>Pentapetalae</taxon>
        <taxon>Caryophyllales</taxon>
        <taxon>Chenopodiaceae</taxon>
        <taxon>Chenopodioideae</taxon>
        <taxon>Atripliceae</taxon>
        <taxon>Chenopodium</taxon>
    </lineage>
</organism>
<dbReference type="GO" id="GO:0006353">
    <property type="term" value="P:DNA-templated transcription termination"/>
    <property type="evidence" value="ECO:0007669"/>
    <property type="project" value="InterPro"/>
</dbReference>
<proteinExistence type="predicted"/>
<reference evidence="1" key="1">
    <citation type="journal article" date="2017" name="Nature">
        <title>The genome of Chenopodium quinoa.</title>
        <authorList>
            <person name="Jarvis D.E."/>
            <person name="Ho Y.S."/>
            <person name="Lightfoot D.J."/>
            <person name="Schmoeckel S.M."/>
            <person name="Li B."/>
            <person name="Borm T.J.A."/>
            <person name="Ohyanagi H."/>
            <person name="Mineta K."/>
            <person name="Michell C.T."/>
            <person name="Saber N."/>
            <person name="Kharbatia N.M."/>
            <person name="Rupper R.R."/>
            <person name="Sharp A.R."/>
            <person name="Dally N."/>
            <person name="Boughton B.A."/>
            <person name="Woo Y.H."/>
            <person name="Gao G."/>
            <person name="Schijlen E.G.W.M."/>
            <person name="Guo X."/>
            <person name="Momin A.A."/>
            <person name="Negrao S."/>
            <person name="Al-Babili S."/>
            <person name="Gehring C."/>
            <person name="Roessner U."/>
            <person name="Jung C."/>
            <person name="Murphy K."/>
            <person name="Arold S.T."/>
            <person name="Gojobori T."/>
            <person name="van der Linden C.G."/>
            <person name="van Loo E.N."/>
            <person name="Jellen E.N."/>
            <person name="Maughan P.J."/>
            <person name="Tester M."/>
        </authorList>
    </citation>
    <scope>NUCLEOTIDE SEQUENCE [LARGE SCALE GENOMIC DNA]</scope>
    <source>
        <strain evidence="1">cv. PI 614886</strain>
    </source>
</reference>
<protein>
    <submittedName>
        <fullName evidence="1">Uncharacterized protein</fullName>
    </submittedName>
</protein>
<keyword evidence="2" id="KW-1185">Reference proteome</keyword>
<dbReference type="Proteomes" id="UP000596660">
    <property type="component" value="Unplaced"/>
</dbReference>
<accession>A0A803LN38</accession>
<dbReference type="GO" id="GO:0009507">
    <property type="term" value="C:chloroplast"/>
    <property type="evidence" value="ECO:0007669"/>
    <property type="project" value="TreeGrafter"/>
</dbReference>
<dbReference type="AlphaFoldDB" id="A0A803LN38"/>
<reference evidence="1" key="2">
    <citation type="submission" date="2021-03" db="UniProtKB">
        <authorList>
            <consortium name="EnsemblPlants"/>
        </authorList>
    </citation>
    <scope>IDENTIFICATION</scope>
</reference>
<dbReference type="PANTHER" id="PTHR11078:SF3">
    <property type="entry name" value="ANTITERMINATION NUSB DOMAIN-CONTAINING PROTEIN"/>
    <property type="match status" value="1"/>
</dbReference>
<dbReference type="Gramene" id="AUR62016367-RA">
    <property type="protein sequence ID" value="AUR62016367-RA:cds"/>
    <property type="gene ID" value="AUR62016367"/>
</dbReference>
<dbReference type="EnsemblPlants" id="AUR62016367-RA">
    <property type="protein sequence ID" value="AUR62016367-RA:cds"/>
    <property type="gene ID" value="AUR62016367"/>
</dbReference>